<evidence type="ECO:0000256" key="3">
    <source>
        <dbReference type="ARBA" id="ARBA00022692"/>
    </source>
</evidence>
<accession>A0A074L3Y2</accession>
<evidence type="ECO:0000256" key="2">
    <source>
        <dbReference type="ARBA" id="ARBA00022475"/>
    </source>
</evidence>
<name>A0A074L3Y2_9BACT</name>
<keyword evidence="5 6" id="KW-0472">Membrane</keyword>
<dbReference type="InterPro" id="IPR054319">
    <property type="entry name" value="PspC-rel_ToastRack"/>
</dbReference>
<evidence type="ECO:0000256" key="6">
    <source>
        <dbReference type="SAM" id="Phobius"/>
    </source>
</evidence>
<keyword evidence="11" id="KW-1185">Reference proteome</keyword>
<keyword evidence="2" id="KW-1003">Cell membrane</keyword>
<evidence type="ECO:0000256" key="5">
    <source>
        <dbReference type="ARBA" id="ARBA00023136"/>
    </source>
</evidence>
<feature type="domain" description="Phage shock protein PspC N-terminal" evidence="7">
    <location>
        <begin position="124"/>
        <end position="201"/>
    </location>
</feature>
<dbReference type="AlphaFoldDB" id="A0A074L3Y2"/>
<dbReference type="InterPro" id="IPR007168">
    <property type="entry name" value="Phageshock_PspC_N"/>
</dbReference>
<evidence type="ECO:0000259" key="9">
    <source>
        <dbReference type="Pfam" id="PF22744"/>
    </source>
</evidence>
<evidence type="ECO:0000313" key="11">
    <source>
        <dbReference type="Proteomes" id="UP000027821"/>
    </source>
</evidence>
<evidence type="ECO:0000259" key="8">
    <source>
        <dbReference type="Pfam" id="PF22571"/>
    </source>
</evidence>
<feature type="domain" description="Phage shock protein PspC N-terminal" evidence="7">
    <location>
        <begin position="212"/>
        <end position="268"/>
    </location>
</feature>
<evidence type="ECO:0000313" key="10">
    <source>
        <dbReference type="EMBL" id="KEO75135.1"/>
    </source>
</evidence>
<dbReference type="Pfam" id="PF22571">
    <property type="entry name" value="LiaI-LiaF-TM_PspC"/>
    <property type="match status" value="1"/>
</dbReference>
<keyword evidence="4 6" id="KW-1133">Transmembrane helix</keyword>
<dbReference type="Proteomes" id="UP000027821">
    <property type="component" value="Unassembled WGS sequence"/>
</dbReference>
<feature type="transmembrane region" description="Helical" evidence="6">
    <location>
        <begin position="182"/>
        <end position="201"/>
    </location>
</feature>
<dbReference type="InterPro" id="IPR054321">
    <property type="entry name" value="PspC-rel_TM"/>
</dbReference>
<dbReference type="STRING" id="1048983.EL17_05555"/>
<feature type="transmembrane region" description="Helical" evidence="6">
    <location>
        <begin position="342"/>
        <end position="369"/>
    </location>
</feature>
<proteinExistence type="predicted"/>
<comment type="caution">
    <text evidence="10">The sequence shown here is derived from an EMBL/GenBank/DDBJ whole genome shotgun (WGS) entry which is preliminary data.</text>
</comment>
<dbReference type="Pfam" id="PF22744">
    <property type="entry name" value="Toast-rack_PspC-Cterm"/>
    <property type="match status" value="1"/>
</dbReference>
<feature type="transmembrane region" description="Helical" evidence="6">
    <location>
        <begin position="393"/>
        <end position="419"/>
    </location>
</feature>
<organism evidence="10 11">
    <name type="scientific">Anditalea andensis</name>
    <dbReference type="NCBI Taxonomy" id="1048983"/>
    <lineage>
        <taxon>Bacteria</taxon>
        <taxon>Pseudomonadati</taxon>
        <taxon>Bacteroidota</taxon>
        <taxon>Cytophagia</taxon>
        <taxon>Cytophagales</taxon>
        <taxon>Cytophagaceae</taxon>
        <taxon>Anditalea</taxon>
    </lineage>
</organism>
<dbReference type="GO" id="GO:0005886">
    <property type="term" value="C:plasma membrane"/>
    <property type="evidence" value="ECO:0007669"/>
    <property type="project" value="UniProtKB-SubCell"/>
</dbReference>
<dbReference type="PANTHER" id="PTHR33885">
    <property type="entry name" value="PHAGE SHOCK PROTEIN C"/>
    <property type="match status" value="1"/>
</dbReference>
<protein>
    <submittedName>
        <fullName evidence="10">Phage-shock protein</fullName>
    </submittedName>
</protein>
<dbReference type="PANTHER" id="PTHR33885:SF3">
    <property type="entry name" value="PHAGE SHOCK PROTEIN C"/>
    <property type="match status" value="1"/>
</dbReference>
<dbReference type="RefSeq" id="WP_035071722.1">
    <property type="nucleotide sequence ID" value="NZ_JMIH01000014.1"/>
</dbReference>
<feature type="domain" description="PspC-related ToastRack" evidence="9">
    <location>
        <begin position="493"/>
        <end position="623"/>
    </location>
</feature>
<comment type="subcellular location">
    <subcellularLocation>
        <location evidence="1">Cell membrane</location>
        <topology evidence="1">Single-pass membrane protein</topology>
    </subcellularLocation>
</comment>
<dbReference type="Pfam" id="PF04024">
    <property type="entry name" value="PspC"/>
    <property type="match status" value="2"/>
</dbReference>
<evidence type="ECO:0000256" key="1">
    <source>
        <dbReference type="ARBA" id="ARBA00004162"/>
    </source>
</evidence>
<reference evidence="10 11" key="1">
    <citation type="submission" date="2014-04" db="EMBL/GenBank/DDBJ databases">
        <title>Characterization and application of a salt tolerant electro-active bacterium.</title>
        <authorList>
            <person name="Yang L."/>
            <person name="Wei S."/>
            <person name="Tay Q.X.M."/>
        </authorList>
    </citation>
    <scope>NUCLEOTIDE SEQUENCE [LARGE SCALE GENOMIC DNA]</scope>
    <source>
        <strain evidence="10 11">LY1</strain>
    </source>
</reference>
<dbReference type="InterPro" id="IPR052027">
    <property type="entry name" value="PspC"/>
</dbReference>
<feature type="domain" description="PspC-related transmembrane region" evidence="8">
    <location>
        <begin position="314"/>
        <end position="454"/>
    </location>
</feature>
<feature type="transmembrane region" description="Helical" evidence="6">
    <location>
        <begin position="428"/>
        <end position="447"/>
    </location>
</feature>
<sequence>MKKTISINISGILFHIEEDGYTALKKYLEAINTHFSNYEGNQEIINDIENRIAEIFLSTLKNNKQVITSENVEMLIEKMGTIADFQASEETLNDTDNKDEKVDSEYDFYKNITPPMTEAGKGYKRLSRLENRKILGGVCAGIAHYLAIDPLWTRLIAILLLFSGRINFPGLDWFPGDWLFKISLAGWAVLAYVVLWAILPVSYEDIEDKNIKKLYRNPDDRVIGGVGSGLAAYFNIEIIWVRILFLALLFAGGSGLVIYLILWIITPVAKSITERIEMKGGAITLSNIENTILENQHPPYAKEESKGRKMVLAPFRVMGNAIDEIGKALGPFGKFLLTIFRVLFGALIFLIGISLIFTCMIFLGTYFHIIHGETFGLHSGDIPMDFITETVPFWLAVAVVMTIVIPALIITIMGVSIWVRRNLINGRIGLFALVIWLISIAIVGFSLPHTISQFSSEAEINETTELAMGEGTMVIRARDTQQEINISAKKFGDDEVIFNNTISLKLSGHNEDKVKLIQKFTSRGKSQEDARANLREIEYAYEIQDSILLIDKNIQLTSWGKFRAQSLDQELLIPYNRPFIIEKSVLSVLQHTLYRNGYKLKDVNSRNIWVFNENGLLCLTCTSDHKNTEADIESRELFQNLTIR</sequence>
<feature type="transmembrane region" description="Helical" evidence="6">
    <location>
        <begin position="134"/>
        <end position="162"/>
    </location>
</feature>
<dbReference type="EMBL" id="JMIH01000014">
    <property type="protein sequence ID" value="KEO75135.1"/>
    <property type="molecule type" value="Genomic_DNA"/>
</dbReference>
<keyword evidence="3 6" id="KW-0812">Transmembrane</keyword>
<gene>
    <name evidence="10" type="ORF">EL17_05555</name>
</gene>
<evidence type="ECO:0000256" key="4">
    <source>
        <dbReference type="ARBA" id="ARBA00022989"/>
    </source>
</evidence>
<feature type="transmembrane region" description="Helical" evidence="6">
    <location>
        <begin position="247"/>
        <end position="269"/>
    </location>
</feature>
<evidence type="ECO:0000259" key="7">
    <source>
        <dbReference type="Pfam" id="PF04024"/>
    </source>
</evidence>
<feature type="transmembrane region" description="Helical" evidence="6">
    <location>
        <begin position="222"/>
        <end position="241"/>
    </location>
</feature>
<dbReference type="eggNOG" id="COG1983">
    <property type="taxonomic scope" value="Bacteria"/>
</dbReference>
<dbReference type="OrthoDB" id="5772680at2"/>